<protein>
    <recommendedName>
        <fullName evidence="6">V-type proton ATPase subunit C</fullName>
    </recommendedName>
</protein>
<dbReference type="AlphaFoldDB" id="A0A5C3ELX3"/>
<name>A0A5C3ELX3_9BASI</name>
<comment type="function">
    <text evidence="5">Subunit of the V1 complex of vacuolar(H+)-ATPase (V-ATPase), a multisubunit enzyme composed of a peripheral complex (V1) that hydrolyzes ATP and a membrane integral complex (V0) that translocates protons. V-ATPase is responsible for acidifying and maintaining the pH of intracellular compartments. Subunit C is necessary for the assembly of the catalytic sector of the enzyme and is likely to have a specific function in its catalytic activity. Reversibly leaves the enzyme after glucose depletion, causing the catalytic subcomplex V1 to detach from the V0 section.</text>
</comment>
<dbReference type="FunFam" id="3.30.70.100:FF:000002">
    <property type="entry name" value="V-type proton ATPase subunit C"/>
    <property type="match status" value="1"/>
</dbReference>
<evidence type="ECO:0000256" key="7">
    <source>
        <dbReference type="SAM" id="MobiDB-lite"/>
    </source>
</evidence>
<evidence type="ECO:0000313" key="9">
    <source>
        <dbReference type="Proteomes" id="UP000324022"/>
    </source>
</evidence>
<reference evidence="8 9" key="1">
    <citation type="submission" date="2018-03" db="EMBL/GenBank/DDBJ databases">
        <authorList>
            <person name="Guldener U."/>
        </authorList>
    </citation>
    <scope>NUCLEOTIDE SEQUENCE [LARGE SCALE GENOMIC DNA]</scope>
    <source>
        <strain evidence="8 9">NBRC100155</strain>
    </source>
</reference>
<dbReference type="GO" id="GO:0046961">
    <property type="term" value="F:proton-transporting ATPase activity, rotational mechanism"/>
    <property type="evidence" value="ECO:0007669"/>
    <property type="project" value="InterPro"/>
</dbReference>
<dbReference type="InterPro" id="IPR036132">
    <property type="entry name" value="Vac_ATP_synth_c_sf"/>
</dbReference>
<dbReference type="Gene3D" id="1.20.1460.10">
    <property type="entry name" value="subunit c (vma5p) of the yeast v-atpase, domain 2"/>
    <property type="match status" value="1"/>
</dbReference>
<proteinExistence type="inferred from homology"/>
<evidence type="ECO:0000256" key="5">
    <source>
        <dbReference type="ARBA" id="ARBA00053565"/>
    </source>
</evidence>
<dbReference type="PANTHER" id="PTHR10137">
    <property type="entry name" value="V-TYPE PROTON ATPASE SUBUNIT C"/>
    <property type="match status" value="1"/>
</dbReference>
<dbReference type="InterPro" id="IPR004907">
    <property type="entry name" value="ATPase_V1-cplx_csu"/>
</dbReference>
<dbReference type="EMBL" id="OOIN01000032">
    <property type="protein sequence ID" value="SPO30229.1"/>
    <property type="molecule type" value="Genomic_DNA"/>
</dbReference>
<evidence type="ECO:0000256" key="1">
    <source>
        <dbReference type="ARBA" id="ARBA00006138"/>
    </source>
</evidence>
<evidence type="ECO:0000313" key="8">
    <source>
        <dbReference type="EMBL" id="SPO30229.1"/>
    </source>
</evidence>
<sequence>MPSDLAYWIISVPLEDGDPHRMFSDLGSKLLSDGGSASNDFGQLQFPPLKTGTLESLISLSEDLPKLDGQYTQIVAKIIDTLRALLNNDESALAQHVLVNEQSLDDYMLGWSWNTGKYRADRGLRETVESLGKELSSIDNVMKQKLANYNAAKGQLQQLQRKKQGNLSVRSLADVVHKEDFVDAQSEYLETLLVAVPKNNVKDWQSRYERLTAMVVPRSSNKISSDEEYALFNVTVFKKVKDEFIQKCREAKFTVRTDFSWDDDLVTRQRQELEDAGDSEKELWTELLRLARTNFSEAYQALAHLEVVRTYVESVLRYGLPTDYFAVVVRPNPKRTKALLTTLIGQYRYLETYGQNGSGKKNSKKNKEEPNAGDAPGEYAQLLEEEQFPFVLTEQYMVAA</sequence>
<comment type="subunit">
    <text evidence="6">V-ATPase is a heteromultimeric enzyme composed of a peripheral catalytic V1 complex (components A to H) attached to an integral membrane V0 proton pore complex.</text>
</comment>
<organism evidence="8 9">
    <name type="scientific">Ustilago trichophora</name>
    <dbReference type="NCBI Taxonomy" id="86804"/>
    <lineage>
        <taxon>Eukaryota</taxon>
        <taxon>Fungi</taxon>
        <taxon>Dikarya</taxon>
        <taxon>Basidiomycota</taxon>
        <taxon>Ustilaginomycotina</taxon>
        <taxon>Ustilaginomycetes</taxon>
        <taxon>Ustilaginales</taxon>
        <taxon>Ustilaginaceae</taxon>
        <taxon>Ustilago</taxon>
    </lineage>
</organism>
<dbReference type="Gene3D" id="3.30.70.1180">
    <property type="entry name" value="Vacuolar atp synthase subunit c, domain 1"/>
    <property type="match status" value="1"/>
</dbReference>
<dbReference type="CDD" id="cd14785">
    <property type="entry name" value="V-ATPase_C"/>
    <property type="match status" value="1"/>
</dbReference>
<dbReference type="Proteomes" id="UP000324022">
    <property type="component" value="Unassembled WGS sequence"/>
</dbReference>
<dbReference type="Pfam" id="PF03223">
    <property type="entry name" value="V-ATPase_C"/>
    <property type="match status" value="1"/>
</dbReference>
<accession>A0A5C3ELX3</accession>
<keyword evidence="4 6" id="KW-0406">Ion transport</keyword>
<comment type="function">
    <text evidence="6">Subunit of the V1 complex of vacuolar(H+)-ATPase (V-ATPase), a multisubunit enzyme composed of a peripheral complex (V1) that hydrolyzes ATP and a membrane integral complex (V0) that translocates protons. V-ATPase is responsible for acidifying and maintaining the pH of intracellular compartments and in some cell types, is targeted to the plasma membrane, where it is responsible for acidifying the extracellular environment. Subunit C is necessary for the assembly of the catalytic sector of the enzyme and is likely to have a specific function in its catalytic activity.</text>
</comment>
<dbReference type="Gene3D" id="3.30.70.100">
    <property type="match status" value="1"/>
</dbReference>
<dbReference type="OrthoDB" id="6605928at2759"/>
<dbReference type="GO" id="GO:0000221">
    <property type="term" value="C:vacuolar proton-transporting V-type ATPase, V1 domain"/>
    <property type="evidence" value="ECO:0007669"/>
    <property type="project" value="TreeGrafter"/>
</dbReference>
<gene>
    <name evidence="8" type="ORF">UTRI_05693</name>
</gene>
<keyword evidence="9" id="KW-1185">Reference proteome</keyword>
<keyword evidence="3 6" id="KW-0375">Hydrogen ion transport</keyword>
<feature type="region of interest" description="Disordered" evidence="7">
    <location>
        <begin position="355"/>
        <end position="377"/>
    </location>
</feature>
<evidence type="ECO:0000256" key="6">
    <source>
        <dbReference type="RuleBase" id="RU364010"/>
    </source>
</evidence>
<evidence type="ECO:0000256" key="2">
    <source>
        <dbReference type="ARBA" id="ARBA00022448"/>
    </source>
</evidence>
<dbReference type="SUPFAM" id="SSF118203">
    <property type="entry name" value="Vacuolar ATP synthase subunit C"/>
    <property type="match status" value="1"/>
</dbReference>
<evidence type="ECO:0000256" key="3">
    <source>
        <dbReference type="ARBA" id="ARBA00022781"/>
    </source>
</evidence>
<keyword evidence="2 6" id="KW-0813">Transport</keyword>
<comment type="similarity">
    <text evidence="1 6">Belongs to the V-ATPase C subunit family.</text>
</comment>
<evidence type="ECO:0000256" key="4">
    <source>
        <dbReference type="ARBA" id="ARBA00023065"/>
    </source>
</evidence>
<dbReference type="PANTHER" id="PTHR10137:SF0">
    <property type="entry name" value="V-TYPE PROTON ATPASE SUBUNIT C"/>
    <property type="match status" value="1"/>
</dbReference>